<gene>
    <name evidence="1" type="ORF">GGR04_002730</name>
</gene>
<evidence type="ECO:0000313" key="2">
    <source>
        <dbReference type="Proteomes" id="UP000542776"/>
    </source>
</evidence>
<evidence type="ECO:0000313" key="1">
    <source>
        <dbReference type="EMBL" id="MBB3998875.1"/>
    </source>
</evidence>
<sequence>MKNYVQKGENITVPAPAVVLSGAPVLIGKLFGIAAGDALQGEPLDLVTTGVFTLPKVSTQPLAIGDKLYFDTAAGLVTTTASGNSYIGVAVKPAANPSGAAEVRLNGFVA</sequence>
<dbReference type="InterPro" id="IPR011231">
    <property type="entry name" value="Phage_VT1-Sakai_H0018"/>
</dbReference>
<reference evidence="1 2" key="1">
    <citation type="submission" date="2020-08" db="EMBL/GenBank/DDBJ databases">
        <title>Genomic Encyclopedia of Type Strains, Phase IV (KMG-IV): sequencing the most valuable type-strain genomes for metagenomic binning, comparative biology and taxonomic classification.</title>
        <authorList>
            <person name="Goeker M."/>
        </authorList>
    </citation>
    <scope>NUCLEOTIDE SEQUENCE [LARGE SCALE GENOMIC DNA]</scope>
    <source>
        <strain evidence="1 2">DSM 102238</strain>
    </source>
</reference>
<dbReference type="PIRSF" id="PIRSF030771">
    <property type="entry name" value="UCP030771"/>
    <property type="match status" value="1"/>
</dbReference>
<proteinExistence type="predicted"/>
<dbReference type="EMBL" id="JACIEK010000007">
    <property type="protein sequence ID" value="MBB3998875.1"/>
    <property type="molecule type" value="Genomic_DNA"/>
</dbReference>
<name>A0A7W6MKB2_9HYPH</name>
<protein>
    <submittedName>
        <fullName evidence="1">Putative RecA/RadA family phage recombinase</fullName>
    </submittedName>
</protein>
<organism evidence="1 2">
    <name type="scientific">Aureimonas pseudogalii</name>
    <dbReference type="NCBI Taxonomy" id="1744844"/>
    <lineage>
        <taxon>Bacteria</taxon>
        <taxon>Pseudomonadati</taxon>
        <taxon>Pseudomonadota</taxon>
        <taxon>Alphaproteobacteria</taxon>
        <taxon>Hyphomicrobiales</taxon>
        <taxon>Aurantimonadaceae</taxon>
        <taxon>Aureimonas</taxon>
    </lineage>
</organism>
<dbReference type="Proteomes" id="UP000542776">
    <property type="component" value="Unassembled WGS sequence"/>
</dbReference>
<keyword evidence="2" id="KW-1185">Reference proteome</keyword>
<dbReference type="RefSeq" id="WP_183200408.1">
    <property type="nucleotide sequence ID" value="NZ_JACIEK010000007.1"/>
</dbReference>
<comment type="caution">
    <text evidence="1">The sequence shown here is derived from an EMBL/GenBank/DDBJ whole genome shotgun (WGS) entry which is preliminary data.</text>
</comment>
<dbReference type="Pfam" id="PF09956">
    <property type="entry name" value="Phage_cement_2"/>
    <property type="match status" value="1"/>
</dbReference>
<accession>A0A7W6MKB2</accession>
<dbReference type="AlphaFoldDB" id="A0A7W6MKB2"/>